<proteinExistence type="predicted"/>
<accession>A0A6J5LNR8</accession>
<protein>
    <submittedName>
        <fullName evidence="1">Uncharacterized protein</fullName>
    </submittedName>
</protein>
<evidence type="ECO:0000313" key="1">
    <source>
        <dbReference type="EMBL" id="CAB4134637.1"/>
    </source>
</evidence>
<organism evidence="1">
    <name type="scientific">uncultured Caudovirales phage</name>
    <dbReference type="NCBI Taxonomy" id="2100421"/>
    <lineage>
        <taxon>Viruses</taxon>
        <taxon>Duplodnaviria</taxon>
        <taxon>Heunggongvirae</taxon>
        <taxon>Uroviricota</taxon>
        <taxon>Caudoviricetes</taxon>
        <taxon>Peduoviridae</taxon>
        <taxon>Maltschvirus</taxon>
        <taxon>Maltschvirus maltsch</taxon>
    </lineage>
</organism>
<gene>
    <name evidence="1" type="ORF">UFOVP280_48</name>
</gene>
<name>A0A6J5LNR8_9CAUD</name>
<dbReference type="EMBL" id="LR796288">
    <property type="protein sequence ID" value="CAB4134637.1"/>
    <property type="molecule type" value="Genomic_DNA"/>
</dbReference>
<reference evidence="1" key="1">
    <citation type="submission" date="2020-04" db="EMBL/GenBank/DDBJ databases">
        <authorList>
            <person name="Chiriac C."/>
            <person name="Salcher M."/>
            <person name="Ghai R."/>
            <person name="Kavagutti S V."/>
        </authorList>
    </citation>
    <scope>NUCLEOTIDE SEQUENCE</scope>
</reference>
<sequence>MATSIKISQLPAKSSNLEATDLLEVSEFNGTGYVSKSITGQEIIDSVPSSVTAWGTITGTLSSQTDLNTALSGKQATVTLTTTGTSGASTFVANTLNVPTYSLSGLGGVPTTRTLTINGTTQDLSADRTFTVSTGITIGTTAITSGTVGRVLFEGTGNVVQESANLFWDNTNGRLGIGTSSPANVFSILSNLNTSAGVRVQNTNAGSSAVAGLDFLSNSTQGSLFATSSTYATYGVLSASSVGFYTTSSFNIAVDSNTANFSVGIGSGNPSAKFRIVGSTGNVLINTTTDAGFKLDVNGTARVQNKLSVGTPTQATAVMEITSTTQGFLPPRMTTTQKNAIASPATGLMVYDTTLNVITYYNGTTWI</sequence>